<dbReference type="RefSeq" id="WP_209627700.1">
    <property type="nucleotide sequence ID" value="NZ_PRDG01000002.1"/>
</dbReference>
<feature type="domain" description="Knr4/Smi1-like" evidence="1">
    <location>
        <begin position="25"/>
        <end position="150"/>
    </location>
</feature>
<dbReference type="InterPro" id="IPR018958">
    <property type="entry name" value="Knr4/Smi1-like_dom"/>
</dbReference>
<reference evidence="2 3" key="1">
    <citation type="submission" date="2018-02" db="EMBL/GenBank/DDBJ databases">
        <title>Draft genome sequence of Streptococcus oricebi CCUG 70868T type strain.</title>
        <authorList>
            <person name="Mendez V."/>
            <person name="Salva-Serra F."/>
            <person name="Jaen-Luchoro D."/>
            <person name="Gonzales-Siles L."/>
            <person name="Karlsson R."/>
            <person name="Engstrom-Jakobsson H."/>
            <person name="Busquets A."/>
            <person name="Gomila M."/>
            <person name="Pineiro-Iglesias B."/>
            <person name="Bennasar-Figueras A."/>
            <person name="Seeger M."/>
            <person name="Moore E."/>
        </authorList>
    </citation>
    <scope>NUCLEOTIDE SEQUENCE [LARGE SCALE GENOMIC DNA]</scope>
    <source>
        <strain evidence="2 3">CCUG 70868</strain>
    </source>
</reference>
<dbReference type="SUPFAM" id="SSF160631">
    <property type="entry name" value="SMI1/KNR4-like"/>
    <property type="match status" value="1"/>
</dbReference>
<dbReference type="Pfam" id="PF14568">
    <property type="entry name" value="SUKH_6"/>
    <property type="match status" value="1"/>
</dbReference>
<dbReference type="InterPro" id="IPR037883">
    <property type="entry name" value="Knr4/Smi1-like_sf"/>
</dbReference>
<organism evidence="2 3">
    <name type="scientific">Streptococcus oricebi</name>
    <dbReference type="NCBI Taxonomy" id="1547447"/>
    <lineage>
        <taxon>Bacteria</taxon>
        <taxon>Bacillati</taxon>
        <taxon>Bacillota</taxon>
        <taxon>Bacilli</taxon>
        <taxon>Lactobacillales</taxon>
        <taxon>Streptococcaceae</taxon>
        <taxon>Streptococcus</taxon>
    </lineage>
</organism>
<protein>
    <submittedName>
        <fullName evidence="2">SMI1/KNR4 family protein</fullName>
    </submittedName>
</protein>
<accession>A0ABS5B329</accession>
<comment type="caution">
    <text evidence="2">The sequence shown here is derived from an EMBL/GenBank/DDBJ whole genome shotgun (WGS) entry which is preliminary data.</text>
</comment>
<evidence type="ECO:0000313" key="2">
    <source>
        <dbReference type="EMBL" id="MBP2623220.1"/>
    </source>
</evidence>
<dbReference type="Proteomes" id="UP001519296">
    <property type="component" value="Unassembled WGS sequence"/>
</dbReference>
<evidence type="ECO:0000259" key="1">
    <source>
        <dbReference type="SMART" id="SM00860"/>
    </source>
</evidence>
<name>A0ABS5B329_9STRE</name>
<keyword evidence="3" id="KW-1185">Reference proteome</keyword>
<sequence length="159" mass="18131">MLSKYYLEALNLIDNNQDLLDDFGGCSENIIQLAENTLGVVYPKDYKDFLKTFGAGNFGSTEIYGLFKEDFANSGVPDSVWYTLLQRKKLNFPQNLVIIYDSSMGEVYCLNYHSLNQQGEPQITGYILGLAEEYQKNPVLYNSFGEFLLDMVTLELENE</sequence>
<dbReference type="SMART" id="SM00860">
    <property type="entry name" value="SMI1_KNR4"/>
    <property type="match status" value="1"/>
</dbReference>
<proteinExistence type="predicted"/>
<evidence type="ECO:0000313" key="3">
    <source>
        <dbReference type="Proteomes" id="UP001519296"/>
    </source>
</evidence>
<dbReference type="Gene3D" id="3.40.1580.10">
    <property type="entry name" value="SMI1/KNR4-like"/>
    <property type="match status" value="1"/>
</dbReference>
<dbReference type="EMBL" id="PRDG01000002">
    <property type="protein sequence ID" value="MBP2623220.1"/>
    <property type="molecule type" value="Genomic_DNA"/>
</dbReference>
<gene>
    <name evidence="2" type="ORF">C4K46_04625</name>
</gene>